<accession>A0A7H9B4A5</accession>
<keyword evidence="1" id="KW-0812">Transmembrane</keyword>
<keyword evidence="3" id="KW-1185">Reference proteome</keyword>
<organism evidence="2 3">
    <name type="scientific">Zygotorulaspora mrakii</name>
    <name type="common">Zygosaccharomyces mrakii</name>
    <dbReference type="NCBI Taxonomy" id="42260"/>
    <lineage>
        <taxon>Eukaryota</taxon>
        <taxon>Fungi</taxon>
        <taxon>Dikarya</taxon>
        <taxon>Ascomycota</taxon>
        <taxon>Saccharomycotina</taxon>
        <taxon>Saccharomycetes</taxon>
        <taxon>Saccharomycetales</taxon>
        <taxon>Saccharomycetaceae</taxon>
        <taxon>Zygotorulaspora</taxon>
    </lineage>
</organism>
<name>A0A7H9B4A5_ZYGMR</name>
<keyword evidence="1" id="KW-0472">Membrane</keyword>
<keyword evidence="1" id="KW-1133">Transmembrane helix</keyword>
<dbReference type="RefSeq" id="XP_037145245.1">
    <property type="nucleotide sequence ID" value="XM_037289350.1"/>
</dbReference>
<proteinExistence type="predicted"/>
<dbReference type="Proteomes" id="UP000509704">
    <property type="component" value="Chromosome 6"/>
</dbReference>
<dbReference type="KEGG" id="zmk:HG535_0F00280"/>
<protein>
    <submittedName>
        <fullName evidence="2">Uncharacterized protein</fullName>
    </submittedName>
</protein>
<evidence type="ECO:0000313" key="2">
    <source>
        <dbReference type="EMBL" id="QLG73518.1"/>
    </source>
</evidence>
<feature type="transmembrane region" description="Helical" evidence="1">
    <location>
        <begin position="59"/>
        <end position="81"/>
    </location>
</feature>
<sequence length="458" mass="53682">MRRGRFKLDTILSFKRWYGFTIKSNMFSKRRKAGGLIMNSQQSGIGGLLWKYFNAPGNVMFVTFNIITFAGLVTFNSLISAQRRQVFELRLIEAQNNMVIQSMGTLKNSTSEAIPTLKSNTKDEHVVKPKSDSPIHEYTFDEIELSSKPSRLTTYDSQVAKMSLFHMMYAYFLMKHVTSNGTTNPKSILWDEEIKIIQEMLSNVDGAAKQAGRDKLLRFFYSSWRKEFGSLFDNLHKSQKFHFPDWKYYPENMRYACSNLYKNDMHTIDDFAQFYESIHPKELKRLLRFWFADNLTLISPSVNGNKEDFYRTLIKDSYGDDPLFQKYSSILWNADSRKRFFFPTYADKQLRTASIDTILTVLQGYIILHEKKGIRHNAEIIRLISMIKKDCVIAKNQTGKGVRIFLPTDTRTDLIDDEFEHYDRMLRDRQKCYELVSRNPKVIKLLDKISKWNETTTT</sequence>
<dbReference type="EMBL" id="CP058609">
    <property type="protein sequence ID" value="QLG73518.1"/>
    <property type="molecule type" value="Genomic_DNA"/>
</dbReference>
<dbReference type="GeneID" id="59237278"/>
<evidence type="ECO:0000256" key="1">
    <source>
        <dbReference type="SAM" id="Phobius"/>
    </source>
</evidence>
<reference evidence="2 3" key="1">
    <citation type="submission" date="2020-07" db="EMBL/GenBank/DDBJ databases">
        <title>The yeast mating-type switching endonuclease HO is a domesticated member of an unorthodox homing genetic element family.</title>
        <authorList>
            <person name="Coughlan A.Y."/>
            <person name="Lombardi L."/>
            <person name="Braun-Galleani S."/>
            <person name="Martos A.R."/>
            <person name="Galeote V."/>
            <person name="Bigey F."/>
            <person name="Dequin S."/>
            <person name="Byrne K.P."/>
            <person name="Wolfe K.H."/>
        </authorList>
    </citation>
    <scope>NUCLEOTIDE SEQUENCE [LARGE SCALE GENOMIC DNA]</scope>
    <source>
        <strain evidence="2 3">NRRL Y-6702</strain>
    </source>
</reference>
<evidence type="ECO:0000313" key="3">
    <source>
        <dbReference type="Proteomes" id="UP000509704"/>
    </source>
</evidence>
<gene>
    <name evidence="2" type="ORF">HG535_0F00280</name>
</gene>
<dbReference type="AlphaFoldDB" id="A0A7H9B4A5"/>
<dbReference type="OrthoDB" id="4057244at2759"/>